<reference evidence="2" key="1">
    <citation type="submission" date="2016-10" db="EMBL/GenBank/DDBJ databases">
        <authorList>
            <person name="Varghese N."/>
            <person name="Submissions S."/>
        </authorList>
    </citation>
    <scope>NUCLEOTIDE SEQUENCE [LARGE SCALE GENOMIC DNA]</scope>
    <source>
        <strain evidence="2">DSM 22329</strain>
    </source>
</reference>
<keyword evidence="2" id="KW-1185">Reference proteome</keyword>
<protein>
    <submittedName>
        <fullName evidence="1">Uncharacterized protein</fullName>
    </submittedName>
</protein>
<sequence length="137" mass="14080">MAVLALGGCVVPAPDSGAFEANAEAALSSAISEARTGSLVLRTRAQGKVTNAYADTVVTAGESAIGPIEDSFGNVDPPVAGQDDLRNDVMDLLGDTADAFATARLAVRRDDVGQMQASARELAELADRMDDAKEGLE</sequence>
<proteinExistence type="predicted"/>
<organism evidence="1 2">
    <name type="scientific">Pedococcus dokdonensis</name>
    <dbReference type="NCBI Taxonomy" id="443156"/>
    <lineage>
        <taxon>Bacteria</taxon>
        <taxon>Bacillati</taxon>
        <taxon>Actinomycetota</taxon>
        <taxon>Actinomycetes</taxon>
        <taxon>Micrococcales</taxon>
        <taxon>Intrasporangiaceae</taxon>
        <taxon>Pedococcus</taxon>
    </lineage>
</organism>
<gene>
    <name evidence="1" type="ORF">SAMN04489867_2465</name>
</gene>
<accession>A0A1H0SRW5</accession>
<dbReference type="STRING" id="443156.SAMN04489867_2465"/>
<evidence type="ECO:0000313" key="2">
    <source>
        <dbReference type="Proteomes" id="UP000199077"/>
    </source>
</evidence>
<evidence type="ECO:0000313" key="1">
    <source>
        <dbReference type="EMBL" id="SDP43998.1"/>
    </source>
</evidence>
<dbReference type="Proteomes" id="UP000199077">
    <property type="component" value="Chromosome I"/>
</dbReference>
<dbReference type="EMBL" id="LT629711">
    <property type="protein sequence ID" value="SDP43998.1"/>
    <property type="molecule type" value="Genomic_DNA"/>
</dbReference>
<dbReference type="AlphaFoldDB" id="A0A1H0SRW5"/>
<name>A0A1H0SRW5_9MICO</name>